<proteinExistence type="inferred from homology"/>
<gene>
    <name evidence="13" type="ORF">G3M56_000405</name>
</gene>
<sequence length="251" mass="26858">MATPRFFIPPAQWNPEAPVMPPDEARHCALVLRLAAGSSVVLFNGEGEEQSATITEVTKRDVVLEPGPVTRTVPLACRVALGQALPKGKNMELIVQKGTELGVSAVYPIISDRAVVRVDARDLDKKRDKWQRVAIEACKQSGQNILPKVATPASMEETLAAAAKEFDLIIIASLQPGAQPLKPLLADYLEMHSGAMPKSVLVLIGPEGDFTPAEVNNAIAAGARPMTLGPIILRTETAALYSLSVLGHELF</sequence>
<dbReference type="GO" id="GO:0070475">
    <property type="term" value="P:rRNA base methylation"/>
    <property type="evidence" value="ECO:0007669"/>
    <property type="project" value="TreeGrafter"/>
</dbReference>
<dbReference type="Pfam" id="PF20260">
    <property type="entry name" value="PUA_4"/>
    <property type="match status" value="1"/>
</dbReference>
<dbReference type="EC" id="2.1.1.193" evidence="10"/>
<keyword evidence="3 10" id="KW-0963">Cytoplasm</keyword>
<evidence type="ECO:0000313" key="14">
    <source>
        <dbReference type="Proteomes" id="UP000475117"/>
    </source>
</evidence>
<dbReference type="AlphaFoldDB" id="A0A6B3L983"/>
<dbReference type="Proteomes" id="UP000475117">
    <property type="component" value="Chromosome"/>
</dbReference>
<comment type="subcellular location">
    <subcellularLocation>
        <location evidence="1 10">Cytoplasm</location>
    </subcellularLocation>
</comment>
<comment type="similarity">
    <text evidence="2 10">Belongs to the RNA methyltransferase RsmE family.</text>
</comment>
<evidence type="ECO:0000256" key="4">
    <source>
        <dbReference type="ARBA" id="ARBA00022552"/>
    </source>
</evidence>
<dbReference type="InterPro" id="IPR029026">
    <property type="entry name" value="tRNA_m1G_MTases_N"/>
</dbReference>
<dbReference type="InterPro" id="IPR029028">
    <property type="entry name" value="Alpha/beta_knot_MTases"/>
</dbReference>
<evidence type="ECO:0000256" key="9">
    <source>
        <dbReference type="ARBA" id="ARBA00047944"/>
    </source>
</evidence>
<comment type="function">
    <text evidence="8 10">Specifically methylates the N3 position of the uracil ring of uridine 1498 (m3U1498) in 16S rRNA. Acts on the fully assembled 30S ribosomal subunit.</text>
</comment>
<evidence type="ECO:0000256" key="3">
    <source>
        <dbReference type="ARBA" id="ARBA00022490"/>
    </source>
</evidence>
<dbReference type="Pfam" id="PF04452">
    <property type="entry name" value="Methyltrans_RNA"/>
    <property type="match status" value="1"/>
</dbReference>
<organism evidence="13 14">
    <name type="scientific">Sulfuriroseicoccus oceanibius</name>
    <dbReference type="NCBI Taxonomy" id="2707525"/>
    <lineage>
        <taxon>Bacteria</taxon>
        <taxon>Pseudomonadati</taxon>
        <taxon>Verrucomicrobiota</taxon>
        <taxon>Verrucomicrobiia</taxon>
        <taxon>Verrucomicrobiales</taxon>
        <taxon>Verrucomicrobiaceae</taxon>
        <taxon>Sulfuriroseicoccus</taxon>
    </lineage>
</organism>
<evidence type="ECO:0000256" key="6">
    <source>
        <dbReference type="ARBA" id="ARBA00022679"/>
    </source>
</evidence>
<dbReference type="NCBIfam" id="NF008692">
    <property type="entry name" value="PRK11713.1-5"/>
    <property type="match status" value="1"/>
</dbReference>
<evidence type="ECO:0000256" key="7">
    <source>
        <dbReference type="ARBA" id="ARBA00022691"/>
    </source>
</evidence>
<feature type="domain" description="Ribosomal RNA small subunit methyltransferase E methyltransferase" evidence="11">
    <location>
        <begin position="76"/>
        <end position="246"/>
    </location>
</feature>
<dbReference type="RefSeq" id="WP_164364823.1">
    <property type="nucleotide sequence ID" value="NZ_CP066776.1"/>
</dbReference>
<dbReference type="SUPFAM" id="SSF88697">
    <property type="entry name" value="PUA domain-like"/>
    <property type="match status" value="1"/>
</dbReference>
<dbReference type="EMBL" id="CP066776">
    <property type="protein sequence ID" value="QQL45084.1"/>
    <property type="molecule type" value="Genomic_DNA"/>
</dbReference>
<evidence type="ECO:0000256" key="10">
    <source>
        <dbReference type="PIRNR" id="PIRNR015601"/>
    </source>
</evidence>
<comment type="catalytic activity">
    <reaction evidence="9 10">
        <text>uridine(1498) in 16S rRNA + S-adenosyl-L-methionine = N(3)-methyluridine(1498) in 16S rRNA + S-adenosyl-L-homocysteine + H(+)</text>
        <dbReference type="Rhea" id="RHEA:42920"/>
        <dbReference type="Rhea" id="RHEA-COMP:10283"/>
        <dbReference type="Rhea" id="RHEA-COMP:10284"/>
        <dbReference type="ChEBI" id="CHEBI:15378"/>
        <dbReference type="ChEBI" id="CHEBI:57856"/>
        <dbReference type="ChEBI" id="CHEBI:59789"/>
        <dbReference type="ChEBI" id="CHEBI:65315"/>
        <dbReference type="ChEBI" id="CHEBI:74502"/>
        <dbReference type="EC" id="2.1.1.193"/>
    </reaction>
</comment>
<keyword evidence="7 10" id="KW-0949">S-adenosyl-L-methionine</keyword>
<dbReference type="NCBIfam" id="TIGR00046">
    <property type="entry name" value="RsmE family RNA methyltransferase"/>
    <property type="match status" value="1"/>
</dbReference>
<dbReference type="InterPro" id="IPR046886">
    <property type="entry name" value="RsmE_MTase_dom"/>
</dbReference>
<dbReference type="PIRSF" id="PIRSF015601">
    <property type="entry name" value="MTase_slr0722"/>
    <property type="match status" value="1"/>
</dbReference>
<keyword evidence="14" id="KW-1185">Reference proteome</keyword>
<dbReference type="PANTHER" id="PTHR30027">
    <property type="entry name" value="RIBOSOMAL RNA SMALL SUBUNIT METHYLTRANSFERASE E"/>
    <property type="match status" value="1"/>
</dbReference>
<name>A0A6B3L983_9BACT</name>
<dbReference type="GO" id="GO:0070042">
    <property type="term" value="F:rRNA (uridine-N3-)-methyltransferase activity"/>
    <property type="evidence" value="ECO:0007669"/>
    <property type="project" value="TreeGrafter"/>
</dbReference>
<dbReference type="PANTHER" id="PTHR30027:SF3">
    <property type="entry name" value="16S RRNA (URACIL(1498)-N(3))-METHYLTRANSFERASE"/>
    <property type="match status" value="1"/>
</dbReference>
<evidence type="ECO:0000259" key="11">
    <source>
        <dbReference type="Pfam" id="PF04452"/>
    </source>
</evidence>
<dbReference type="GO" id="GO:0005737">
    <property type="term" value="C:cytoplasm"/>
    <property type="evidence" value="ECO:0007669"/>
    <property type="project" value="UniProtKB-SubCell"/>
</dbReference>
<dbReference type="SUPFAM" id="SSF75217">
    <property type="entry name" value="alpha/beta knot"/>
    <property type="match status" value="1"/>
</dbReference>
<accession>A0A6B3L983</accession>
<evidence type="ECO:0000256" key="8">
    <source>
        <dbReference type="ARBA" id="ARBA00025699"/>
    </source>
</evidence>
<dbReference type="InterPro" id="IPR046887">
    <property type="entry name" value="RsmE_PUA-like"/>
</dbReference>
<dbReference type="Gene3D" id="3.40.1280.10">
    <property type="match status" value="1"/>
</dbReference>
<dbReference type="KEGG" id="soa:G3M56_000405"/>
<evidence type="ECO:0000256" key="5">
    <source>
        <dbReference type="ARBA" id="ARBA00022603"/>
    </source>
</evidence>
<dbReference type="Gene3D" id="2.40.240.20">
    <property type="entry name" value="Hypothetical PUA domain-like, domain 1"/>
    <property type="match status" value="1"/>
</dbReference>
<evidence type="ECO:0000256" key="2">
    <source>
        <dbReference type="ARBA" id="ARBA00005528"/>
    </source>
</evidence>
<protein>
    <recommendedName>
        <fullName evidence="10">Ribosomal RNA small subunit methyltransferase E</fullName>
        <ecNumber evidence="10">2.1.1.193</ecNumber>
    </recommendedName>
</protein>
<evidence type="ECO:0000313" key="13">
    <source>
        <dbReference type="EMBL" id="QQL45084.1"/>
    </source>
</evidence>
<dbReference type="InterPro" id="IPR015947">
    <property type="entry name" value="PUA-like_sf"/>
</dbReference>
<keyword evidence="5 10" id="KW-0489">Methyltransferase</keyword>
<dbReference type="InterPro" id="IPR006700">
    <property type="entry name" value="RsmE"/>
</dbReference>
<keyword evidence="4 10" id="KW-0698">rRNA processing</keyword>
<keyword evidence="6 10" id="KW-0808">Transferase</keyword>
<evidence type="ECO:0000256" key="1">
    <source>
        <dbReference type="ARBA" id="ARBA00004496"/>
    </source>
</evidence>
<feature type="domain" description="Ribosomal RNA small subunit methyltransferase E PUA-like" evidence="12">
    <location>
        <begin position="23"/>
        <end position="65"/>
    </location>
</feature>
<reference evidence="13 14" key="1">
    <citation type="submission" date="2020-12" db="EMBL/GenBank/DDBJ databases">
        <title>Sulforoseuscoccus oceanibium gen. nov., sp. nov., a representative of the phylum Verrucomicrobia with special cytoplasmic membrane, and proposal of Sulforoseuscoccusaceae fam. nov.</title>
        <authorList>
            <person name="Xi F."/>
        </authorList>
    </citation>
    <scope>NUCLEOTIDE SEQUENCE [LARGE SCALE GENOMIC DNA]</scope>
    <source>
        <strain evidence="13 14">T37</strain>
    </source>
</reference>
<evidence type="ECO:0000259" key="12">
    <source>
        <dbReference type="Pfam" id="PF20260"/>
    </source>
</evidence>
<dbReference type="CDD" id="cd18084">
    <property type="entry name" value="RsmE-like"/>
    <property type="match status" value="1"/>
</dbReference>